<name>A0A7K3WNZ6_9FLAO</name>
<dbReference type="Gene3D" id="2.130.10.130">
    <property type="entry name" value="Integrin alpha, N-terminal"/>
    <property type="match status" value="1"/>
</dbReference>
<dbReference type="PANTHER" id="PTHR16026">
    <property type="entry name" value="CARTILAGE ACIDIC PROTEIN 1"/>
    <property type="match status" value="1"/>
</dbReference>
<evidence type="ECO:0000313" key="6">
    <source>
        <dbReference type="Proteomes" id="UP000486602"/>
    </source>
</evidence>
<evidence type="ECO:0000259" key="3">
    <source>
        <dbReference type="Pfam" id="PF07593"/>
    </source>
</evidence>
<feature type="signal peptide" evidence="2">
    <location>
        <begin position="1"/>
        <end position="18"/>
    </location>
</feature>
<dbReference type="Proteomes" id="UP000486602">
    <property type="component" value="Unassembled WGS sequence"/>
</dbReference>
<evidence type="ECO:0000313" key="5">
    <source>
        <dbReference type="EMBL" id="NEN23224.1"/>
    </source>
</evidence>
<organism evidence="5 6">
    <name type="scientific">Cryomorpha ignava</name>
    <dbReference type="NCBI Taxonomy" id="101383"/>
    <lineage>
        <taxon>Bacteria</taxon>
        <taxon>Pseudomonadati</taxon>
        <taxon>Bacteroidota</taxon>
        <taxon>Flavobacteriia</taxon>
        <taxon>Flavobacteriales</taxon>
        <taxon>Cryomorphaceae</taxon>
        <taxon>Cryomorpha</taxon>
    </lineage>
</organism>
<gene>
    <name evidence="5" type="ORF">G3O08_06890</name>
</gene>
<dbReference type="Pfam" id="PF07593">
    <property type="entry name" value="UnbV_ASPIC"/>
    <property type="match status" value="1"/>
</dbReference>
<feature type="domain" description="Secretion system C-terminal sorting" evidence="4">
    <location>
        <begin position="597"/>
        <end position="665"/>
    </location>
</feature>
<dbReference type="SUPFAM" id="SSF69318">
    <property type="entry name" value="Integrin alpha N-terminal domain"/>
    <property type="match status" value="1"/>
</dbReference>
<proteinExistence type="predicted"/>
<accession>A0A7K3WNZ6</accession>
<comment type="caution">
    <text evidence="5">The sequence shown here is derived from an EMBL/GenBank/DDBJ whole genome shotgun (WGS) entry which is preliminary data.</text>
</comment>
<evidence type="ECO:0000256" key="1">
    <source>
        <dbReference type="ARBA" id="ARBA00022729"/>
    </source>
</evidence>
<dbReference type="Pfam" id="PF18962">
    <property type="entry name" value="Por_Secre_tail"/>
    <property type="match status" value="1"/>
</dbReference>
<dbReference type="Pfam" id="PF13517">
    <property type="entry name" value="FG-GAP_3"/>
    <property type="match status" value="2"/>
</dbReference>
<dbReference type="EMBL" id="JAAGVY010000009">
    <property type="protein sequence ID" value="NEN23224.1"/>
    <property type="molecule type" value="Genomic_DNA"/>
</dbReference>
<keyword evidence="1 2" id="KW-0732">Signal</keyword>
<feature type="chain" id="PRO_5029705955" evidence="2">
    <location>
        <begin position="19"/>
        <end position="667"/>
    </location>
</feature>
<dbReference type="NCBIfam" id="TIGR04183">
    <property type="entry name" value="Por_Secre_tail"/>
    <property type="match status" value="1"/>
</dbReference>
<dbReference type="InterPro" id="IPR027039">
    <property type="entry name" value="Crtac1"/>
</dbReference>
<dbReference type="InterPro" id="IPR011519">
    <property type="entry name" value="UnbV_ASPIC"/>
</dbReference>
<dbReference type="RefSeq" id="WP_163284231.1">
    <property type="nucleotide sequence ID" value="NZ_JAAGVY010000009.1"/>
</dbReference>
<dbReference type="InterPro" id="IPR028994">
    <property type="entry name" value="Integrin_alpha_N"/>
</dbReference>
<dbReference type="InterPro" id="IPR026444">
    <property type="entry name" value="Secre_tail"/>
</dbReference>
<reference evidence="5 6" key="1">
    <citation type="submission" date="2020-02" db="EMBL/GenBank/DDBJ databases">
        <title>Out from the shadows clarifying the taxonomy of the family Cryomorphaceae and related taxa by utilizing the GTDB taxonomic framework.</title>
        <authorList>
            <person name="Bowman J.P."/>
        </authorList>
    </citation>
    <scope>NUCLEOTIDE SEQUENCE [LARGE SCALE GENOMIC DNA]</scope>
    <source>
        <strain evidence="5 6">QSSC 1-22</strain>
    </source>
</reference>
<keyword evidence="6" id="KW-1185">Reference proteome</keyword>
<evidence type="ECO:0000259" key="4">
    <source>
        <dbReference type="Pfam" id="PF18962"/>
    </source>
</evidence>
<feature type="domain" description="ASPIC/UnbV" evidence="3">
    <location>
        <begin position="508"/>
        <end position="574"/>
    </location>
</feature>
<sequence>MKIALLLSALTLSIAVSAQNSCDSALVVVPGIYTVVDTLDGAPPENSCFGFSSEVTHAEWYTYTASEDIILVISSDFSQNLGVDTRLNVFTGTCDDLNCLAYNDDGGSSTLTYLQVFLPEDMTVYIAWDNRYSHYGFDFEISEMEYVPPLLGFTPVNLSGDGTKLGVVDMNGDHLDDVVGVSFQDRDIQISYQQPDGSLDFQILPTVTPTYLPSWSMAAGDLDGNGYNDLIFGGGQGVSFMFANENGTAYTHFTDNNYIFSQRSNCVDINNDGYLDAFICHDVDPNVYYINNENDSLTFNQGGLGDVETGGNYGSLWVDYDMDGDIDLFISKCRGGNSPARINELHRNNGDGTYTEIAETLSLNDSIQTWSSAWGDYDNDGDFDILIGASSFADGTHKLLRNDGGTFTDITAGSGIDNVTGTSIENICHDFDNDGFVDVLGMGNSFMHNNGDMTFTQIEFDPGNGPVGDLNNDGFLDIVNGGTLYINQGNDNNYIKVVPQGTESNLSGVGAIITVYTPSGNFMRQIFSGDGFKYMSSLTAHFGLGQEQIIDSVVVAWPSGNVDVHVNPDINTTLLAVEGMETSPVGLNENAAEPFLIFPNPARNYIIVESPNTYNLLTYTIFDLNGKRVQQGTMSGKSINISSLSSGAYLLQLIADGQRVEQKIIKE</sequence>
<dbReference type="PANTHER" id="PTHR16026:SF0">
    <property type="entry name" value="CARTILAGE ACIDIC PROTEIN 1"/>
    <property type="match status" value="1"/>
</dbReference>
<evidence type="ECO:0000256" key="2">
    <source>
        <dbReference type="SAM" id="SignalP"/>
    </source>
</evidence>
<dbReference type="InterPro" id="IPR013517">
    <property type="entry name" value="FG-GAP"/>
</dbReference>
<dbReference type="AlphaFoldDB" id="A0A7K3WNZ6"/>
<protein>
    <submittedName>
        <fullName evidence="5">T9SS type A sorting domain-containing protein</fullName>
    </submittedName>
</protein>